<keyword evidence="2" id="KW-0813">Transport</keyword>
<reference evidence="11 12" key="1">
    <citation type="submission" date="2018-06" db="EMBL/GenBank/DDBJ databases">
        <authorList>
            <consortium name="Pathogen Informatics"/>
            <person name="Doyle S."/>
        </authorList>
    </citation>
    <scope>NUCLEOTIDE SEQUENCE [LARGE SCALE GENOMIC DNA]</scope>
    <source>
        <strain evidence="11 12">NCTC12112</strain>
    </source>
</reference>
<keyword evidence="8 10" id="KW-0472">Membrane</keyword>
<evidence type="ECO:0000256" key="9">
    <source>
        <dbReference type="ARBA" id="ARBA00031636"/>
    </source>
</evidence>
<feature type="transmembrane region" description="Helical" evidence="10">
    <location>
        <begin position="373"/>
        <end position="391"/>
    </location>
</feature>
<feature type="transmembrane region" description="Helical" evidence="10">
    <location>
        <begin position="77"/>
        <end position="97"/>
    </location>
</feature>
<feature type="transmembrane region" description="Helical" evidence="10">
    <location>
        <begin position="300"/>
        <end position="317"/>
    </location>
</feature>
<dbReference type="Proteomes" id="UP000249008">
    <property type="component" value="Chromosome 1"/>
</dbReference>
<feature type="transmembrane region" description="Helical" evidence="10">
    <location>
        <begin position="268"/>
        <end position="288"/>
    </location>
</feature>
<dbReference type="InterPro" id="IPR050222">
    <property type="entry name" value="MATE_MdtK"/>
</dbReference>
<keyword evidence="3" id="KW-0050">Antiport</keyword>
<evidence type="ECO:0000256" key="8">
    <source>
        <dbReference type="ARBA" id="ARBA00023136"/>
    </source>
</evidence>
<keyword evidence="4" id="KW-1003">Cell membrane</keyword>
<evidence type="ECO:0000256" key="5">
    <source>
        <dbReference type="ARBA" id="ARBA00022692"/>
    </source>
</evidence>
<keyword evidence="7" id="KW-0406">Ion transport</keyword>
<evidence type="ECO:0000256" key="4">
    <source>
        <dbReference type="ARBA" id="ARBA00022475"/>
    </source>
</evidence>
<feature type="transmembrane region" description="Helical" evidence="10">
    <location>
        <begin position="28"/>
        <end position="57"/>
    </location>
</feature>
<gene>
    <name evidence="11" type="primary">mdtK_2</name>
    <name evidence="11" type="ORF">NCTC12112_01096</name>
</gene>
<dbReference type="NCBIfam" id="TIGR00797">
    <property type="entry name" value="matE"/>
    <property type="match status" value="1"/>
</dbReference>
<proteinExistence type="predicted"/>
<feature type="transmembrane region" description="Helical" evidence="10">
    <location>
        <begin position="109"/>
        <end position="132"/>
    </location>
</feature>
<evidence type="ECO:0000313" key="12">
    <source>
        <dbReference type="Proteomes" id="UP000249008"/>
    </source>
</evidence>
<evidence type="ECO:0000256" key="3">
    <source>
        <dbReference type="ARBA" id="ARBA00022449"/>
    </source>
</evidence>
<feature type="transmembrane region" description="Helical" evidence="10">
    <location>
        <begin position="430"/>
        <end position="450"/>
    </location>
</feature>
<organism evidence="11 12">
    <name type="scientific">Fusobacterium ulcerans</name>
    <dbReference type="NCBI Taxonomy" id="861"/>
    <lineage>
        <taxon>Bacteria</taxon>
        <taxon>Fusobacteriati</taxon>
        <taxon>Fusobacteriota</taxon>
        <taxon>Fusobacteriia</taxon>
        <taxon>Fusobacteriales</taxon>
        <taxon>Fusobacteriaceae</taxon>
        <taxon>Fusobacterium</taxon>
    </lineage>
</organism>
<feature type="transmembrane region" description="Helical" evidence="10">
    <location>
        <begin position="224"/>
        <end position="247"/>
    </location>
</feature>
<keyword evidence="5 10" id="KW-0812">Transmembrane</keyword>
<dbReference type="AlphaFoldDB" id="A0AAX1TNC9"/>
<dbReference type="CDD" id="cd13137">
    <property type="entry name" value="MATE_NorM_like"/>
    <property type="match status" value="1"/>
</dbReference>
<dbReference type="GO" id="GO:0015297">
    <property type="term" value="F:antiporter activity"/>
    <property type="evidence" value="ECO:0007669"/>
    <property type="project" value="UniProtKB-KW"/>
</dbReference>
<accession>A0AAX1TNC9</accession>
<dbReference type="GO" id="GO:0042910">
    <property type="term" value="F:xenobiotic transmembrane transporter activity"/>
    <property type="evidence" value="ECO:0007669"/>
    <property type="project" value="InterPro"/>
</dbReference>
<dbReference type="GO" id="GO:0006811">
    <property type="term" value="P:monoatomic ion transport"/>
    <property type="evidence" value="ECO:0007669"/>
    <property type="project" value="UniProtKB-KW"/>
</dbReference>
<dbReference type="Pfam" id="PF01554">
    <property type="entry name" value="MatE"/>
    <property type="match status" value="2"/>
</dbReference>
<evidence type="ECO:0000256" key="10">
    <source>
        <dbReference type="SAM" id="Phobius"/>
    </source>
</evidence>
<evidence type="ECO:0000313" key="11">
    <source>
        <dbReference type="EMBL" id="SQJ01106.1"/>
    </source>
</evidence>
<evidence type="ECO:0000256" key="2">
    <source>
        <dbReference type="ARBA" id="ARBA00022448"/>
    </source>
</evidence>
<dbReference type="PANTHER" id="PTHR43298">
    <property type="entry name" value="MULTIDRUG RESISTANCE PROTEIN NORM-RELATED"/>
    <property type="match status" value="1"/>
</dbReference>
<evidence type="ECO:0000256" key="6">
    <source>
        <dbReference type="ARBA" id="ARBA00022989"/>
    </source>
</evidence>
<feature type="transmembrane region" description="Helical" evidence="10">
    <location>
        <begin position="152"/>
        <end position="173"/>
    </location>
</feature>
<feature type="transmembrane region" description="Helical" evidence="10">
    <location>
        <begin position="194"/>
        <end position="218"/>
    </location>
</feature>
<dbReference type="GO" id="GO:0005886">
    <property type="term" value="C:plasma membrane"/>
    <property type="evidence" value="ECO:0007669"/>
    <property type="project" value="UniProtKB-SubCell"/>
</dbReference>
<dbReference type="InterPro" id="IPR048279">
    <property type="entry name" value="MdtK-like"/>
</dbReference>
<keyword evidence="6 10" id="KW-1133">Transmembrane helix</keyword>
<feature type="transmembrane region" description="Helical" evidence="10">
    <location>
        <begin position="337"/>
        <end position="361"/>
    </location>
</feature>
<sequence length="463" mass="50291">MYYNEERELCVGGVAMDIKREWRRNKKVFAAIMAIALPAIADLFVQTLLGFFDMIMVGKLGPVAISSVGVGNAPVQAVIPVFFAISIGTTAIVSRAFGSDNKKEGKNSMAQSIILSVPFSIIIAGLLLVFGGNILSLVGRADDMDLVRTTEYYRAVVMGLPFLCFNVVFAAAYRSTSKSTIPMVANLISVISNVILNYLFIFTLGFGVLGAGIATTIARGIVTVIYIVLTLFTDKFWVSIPFSALKYDRNMIKRILKVGIPAAIEQGIFRIGMLIFEMMVISLGTMAYTSHKIALTAESFSFNMGFGFSVAGTALVGQQLGKNSPKNAERDAKATTLLALCAMSAFGLTFFILPGTIIAMFTKEPAIREMATGALRLVSICQPFLAVSMVLSGCLRGAGDTKAVLLITSLGMYLIRIPLTYLFLYKLDTGLLGAWVVMSIDLGFRSIACYRTFKKGRWRYLSV</sequence>
<name>A0AAX1TNC9_9FUSO</name>
<feature type="transmembrane region" description="Helical" evidence="10">
    <location>
        <begin position="403"/>
        <end position="424"/>
    </location>
</feature>
<dbReference type="InterPro" id="IPR002528">
    <property type="entry name" value="MATE_fam"/>
</dbReference>
<dbReference type="KEGG" id="ful:C4N20_12655"/>
<protein>
    <recommendedName>
        <fullName evidence="9">Multidrug-efflux transporter</fullName>
    </recommendedName>
</protein>
<comment type="subcellular location">
    <subcellularLocation>
        <location evidence="1">Cell membrane</location>
        <topology evidence="1">Multi-pass membrane protein</topology>
    </subcellularLocation>
</comment>
<dbReference type="PIRSF" id="PIRSF006603">
    <property type="entry name" value="DinF"/>
    <property type="match status" value="1"/>
</dbReference>
<dbReference type="EMBL" id="LS483487">
    <property type="protein sequence ID" value="SQJ01106.1"/>
    <property type="molecule type" value="Genomic_DNA"/>
</dbReference>
<evidence type="ECO:0000256" key="1">
    <source>
        <dbReference type="ARBA" id="ARBA00004651"/>
    </source>
</evidence>
<dbReference type="PANTHER" id="PTHR43298:SF2">
    <property type="entry name" value="FMN_FAD EXPORTER YEEO-RELATED"/>
    <property type="match status" value="1"/>
</dbReference>
<evidence type="ECO:0000256" key="7">
    <source>
        <dbReference type="ARBA" id="ARBA00023065"/>
    </source>
</evidence>